<dbReference type="SUPFAM" id="SSF52540">
    <property type="entry name" value="P-loop containing nucleoside triphosphate hydrolases"/>
    <property type="match status" value="1"/>
</dbReference>
<dbReference type="InterPro" id="IPR050445">
    <property type="entry name" value="Bact_polysacc_biosynth/exp"/>
</dbReference>
<protein>
    <submittedName>
        <fullName evidence="6">Polysaccharide biosynthesis tyrosine autokinase</fullName>
        <ecNumber evidence="6">2.7.10.2</ecNumber>
    </submittedName>
</protein>
<dbReference type="EC" id="2.7.10.2" evidence="6"/>
<keyword evidence="4" id="KW-0812">Transmembrane</keyword>
<reference evidence="6" key="1">
    <citation type="submission" date="2023-02" db="EMBL/GenBank/DDBJ databases">
        <title>Georgenia sp.10Sc9-8, isolated from a soil sample collected from the Taklamakan desert.</title>
        <authorList>
            <person name="Liu S."/>
        </authorList>
    </citation>
    <scope>NUCLEOTIDE SEQUENCE</scope>
    <source>
        <strain evidence="6">10Sc9-8</strain>
    </source>
</reference>
<dbReference type="Proteomes" id="UP001165561">
    <property type="component" value="Unassembled WGS sequence"/>
</dbReference>
<proteinExistence type="predicted"/>
<comment type="caution">
    <text evidence="6">The sequence shown here is derived from an EMBL/GenBank/DDBJ whole genome shotgun (WGS) entry which is preliminary data.</text>
</comment>
<keyword evidence="7" id="KW-1185">Reference proteome</keyword>
<evidence type="ECO:0000256" key="2">
    <source>
        <dbReference type="ARBA" id="ARBA00022840"/>
    </source>
</evidence>
<keyword evidence="4" id="KW-0472">Membrane</keyword>
<feature type="domain" description="Tyrosine-protein kinase G-rich" evidence="5">
    <location>
        <begin position="143"/>
        <end position="196"/>
    </location>
</feature>
<feature type="region of interest" description="Disordered" evidence="3">
    <location>
        <begin position="437"/>
        <end position="468"/>
    </location>
</feature>
<dbReference type="CDD" id="cd05387">
    <property type="entry name" value="BY-kinase"/>
    <property type="match status" value="1"/>
</dbReference>
<keyword evidence="1" id="KW-0547">Nucleotide-binding</keyword>
<organism evidence="6 7">
    <name type="scientific">Georgenia halotolerans</name>
    <dbReference type="NCBI Taxonomy" id="3028317"/>
    <lineage>
        <taxon>Bacteria</taxon>
        <taxon>Bacillati</taxon>
        <taxon>Actinomycetota</taxon>
        <taxon>Actinomycetes</taxon>
        <taxon>Micrococcales</taxon>
        <taxon>Bogoriellaceae</taxon>
        <taxon>Georgenia</taxon>
    </lineage>
</organism>
<keyword evidence="4" id="KW-1133">Transmembrane helix</keyword>
<dbReference type="PANTHER" id="PTHR32309:SF13">
    <property type="entry name" value="FERRIC ENTEROBACTIN TRANSPORT PROTEIN FEPE"/>
    <property type="match status" value="1"/>
</dbReference>
<dbReference type="EMBL" id="JARACI010001144">
    <property type="protein sequence ID" value="MDD9207708.1"/>
    <property type="molecule type" value="Genomic_DNA"/>
</dbReference>
<dbReference type="Pfam" id="PF13807">
    <property type="entry name" value="GNVR"/>
    <property type="match status" value="1"/>
</dbReference>
<feature type="transmembrane region" description="Helical" evidence="4">
    <location>
        <begin position="12"/>
        <end position="30"/>
    </location>
</feature>
<dbReference type="NCBIfam" id="TIGR01007">
    <property type="entry name" value="eps_fam"/>
    <property type="match status" value="1"/>
</dbReference>
<name>A0ABT5U072_9MICO</name>
<dbReference type="PANTHER" id="PTHR32309">
    <property type="entry name" value="TYROSINE-PROTEIN KINASE"/>
    <property type="match status" value="1"/>
</dbReference>
<gene>
    <name evidence="6" type="ORF">PU560_14715</name>
</gene>
<dbReference type="Gene3D" id="3.40.50.300">
    <property type="entry name" value="P-loop containing nucleotide triphosphate hydrolases"/>
    <property type="match status" value="1"/>
</dbReference>
<evidence type="ECO:0000256" key="4">
    <source>
        <dbReference type="SAM" id="Phobius"/>
    </source>
</evidence>
<evidence type="ECO:0000256" key="3">
    <source>
        <dbReference type="SAM" id="MobiDB-lite"/>
    </source>
</evidence>
<evidence type="ECO:0000259" key="5">
    <source>
        <dbReference type="Pfam" id="PF13807"/>
    </source>
</evidence>
<keyword evidence="2" id="KW-0067">ATP-binding</keyword>
<evidence type="ECO:0000313" key="6">
    <source>
        <dbReference type="EMBL" id="MDD9207708.1"/>
    </source>
</evidence>
<evidence type="ECO:0000256" key="1">
    <source>
        <dbReference type="ARBA" id="ARBA00022741"/>
    </source>
</evidence>
<dbReference type="InterPro" id="IPR032807">
    <property type="entry name" value="GNVR"/>
</dbReference>
<dbReference type="InterPro" id="IPR005702">
    <property type="entry name" value="Wzc-like_C"/>
</dbReference>
<keyword evidence="6" id="KW-0808">Transferase</keyword>
<feature type="compositionally biased region" description="Basic residues" evidence="3">
    <location>
        <begin position="458"/>
        <end position="468"/>
    </location>
</feature>
<accession>A0ABT5U072</accession>
<sequence>MELTDYLAVLRKHAVALGVILALCIGATLWQTARTEPTYEASSSVFLSLQGGESVSELVQGSTYVHNLVRSYSEIATMPIVLEPVAEELDLDISPQVLSRSVTAQAPLDTSIIEITVAAPSAEGSADIANAIAAQLSTTAGNLSASEATDSARIRMTTVDSAAAPDDPVSPRIELNLALGILIGLVLSMGYVVVRELLDTQVRTESDVQRVVDAPILGTVSSHPQAKGNPVLVRDDPFGAPAESFRHLRTKLQFVNATRGTNALVITSALPAEGKSLVSVNLAETYALGGRSVLLIDADLRRPSLARSLGLEGNAGLTNLLVGEATLEELRQSGGNDKVSVLSSGPLPPNPSELLGSERMVALLDQARRDFDVVILDSAPLVPVSDSAELAHLVGAVLLVVKAGRARRHHIRASLDLLGSSGAQLAGVVLNDTSRKPLQPYGYAPEASDTTSPAAGRRTTRRRLHRRP</sequence>
<dbReference type="GO" id="GO:0004715">
    <property type="term" value="F:non-membrane spanning protein tyrosine kinase activity"/>
    <property type="evidence" value="ECO:0007669"/>
    <property type="project" value="UniProtKB-EC"/>
</dbReference>
<dbReference type="InterPro" id="IPR027417">
    <property type="entry name" value="P-loop_NTPase"/>
</dbReference>
<evidence type="ECO:0000313" key="7">
    <source>
        <dbReference type="Proteomes" id="UP001165561"/>
    </source>
</evidence>